<name>A0A1V9YNZ6_ACHHY</name>
<dbReference type="Proteomes" id="UP000243579">
    <property type="component" value="Unassembled WGS sequence"/>
</dbReference>
<evidence type="ECO:0000256" key="1">
    <source>
        <dbReference type="ARBA" id="ARBA00010800"/>
    </source>
</evidence>
<keyword evidence="2" id="KW-0819">tRNA processing</keyword>
<comment type="caution">
    <text evidence="3">The sequence shown here is derived from an EMBL/GenBank/DDBJ whole genome shotgun (WGS) entry which is preliminary data.</text>
</comment>
<dbReference type="SUPFAM" id="SSF160350">
    <property type="entry name" value="Rnp2-like"/>
    <property type="match status" value="1"/>
</dbReference>
<accession>A0A1V9YNZ6</accession>
<dbReference type="AlphaFoldDB" id="A0A1V9YNZ6"/>
<gene>
    <name evidence="3" type="ORF">ACHHYP_08858</name>
</gene>
<dbReference type="InterPro" id="IPR002759">
    <property type="entry name" value="Pop5/Rpp14/Rnp2-like"/>
</dbReference>
<dbReference type="GO" id="GO:0005730">
    <property type="term" value="C:nucleolus"/>
    <property type="evidence" value="ECO:0007669"/>
    <property type="project" value="TreeGrafter"/>
</dbReference>
<dbReference type="GO" id="GO:0001682">
    <property type="term" value="P:tRNA 5'-leader removal"/>
    <property type="evidence" value="ECO:0007669"/>
    <property type="project" value="InterPro"/>
</dbReference>
<dbReference type="PANTHER" id="PTHR15441:SF1">
    <property type="entry name" value="RIBONUCLEASE P PROTEIN SUBUNIT P14"/>
    <property type="match status" value="1"/>
</dbReference>
<comment type="similarity">
    <text evidence="1">Belongs to the eukaryotic/archaeal RNase P protein component 2 family.</text>
</comment>
<dbReference type="PANTHER" id="PTHR15441">
    <property type="entry name" value="RIBONUCLEASE P PROTEIN SUBUNIT P14"/>
    <property type="match status" value="1"/>
</dbReference>
<protein>
    <submittedName>
        <fullName evidence="3">Uncharacterized protein</fullName>
    </submittedName>
</protein>
<evidence type="ECO:0000313" key="3">
    <source>
        <dbReference type="EMBL" id="OQR87443.1"/>
    </source>
</evidence>
<dbReference type="EMBL" id="JNBR01001442">
    <property type="protein sequence ID" value="OQR87443.1"/>
    <property type="molecule type" value="Genomic_DNA"/>
</dbReference>
<reference evidence="3 4" key="1">
    <citation type="journal article" date="2014" name="Genome Biol. Evol.">
        <title>The secreted proteins of Achlya hypogyna and Thraustotheca clavata identify the ancestral oomycete secretome and reveal gene acquisitions by horizontal gene transfer.</title>
        <authorList>
            <person name="Misner I."/>
            <person name="Blouin N."/>
            <person name="Leonard G."/>
            <person name="Richards T.A."/>
            <person name="Lane C.E."/>
        </authorList>
    </citation>
    <scope>NUCLEOTIDE SEQUENCE [LARGE SCALE GENOMIC DNA]</scope>
    <source>
        <strain evidence="3 4">ATCC 48635</strain>
    </source>
</reference>
<dbReference type="Pfam" id="PF01900">
    <property type="entry name" value="RNase_P_Rpp14"/>
    <property type="match status" value="1"/>
</dbReference>
<sequence length="130" mass="14488">MAATAHDKFTLRSEHCFARLHITLATPKQEGAENLVLQPMHTKLALTSVLKQVFGGMAVATHPFDVLSHERTHKTLQRYACIVRIDSRSLSTLWAAWSMVTTIDKMPCKVEVVQVGASLMDLASPRYLNV</sequence>
<evidence type="ECO:0000256" key="2">
    <source>
        <dbReference type="ARBA" id="ARBA00022694"/>
    </source>
</evidence>
<dbReference type="InterPro" id="IPR038085">
    <property type="entry name" value="Rnp2-like_sf"/>
</dbReference>
<dbReference type="Gene3D" id="3.30.70.3250">
    <property type="entry name" value="Ribonuclease P, Pop5 subunit"/>
    <property type="match status" value="1"/>
</dbReference>
<organism evidence="3 4">
    <name type="scientific">Achlya hypogyna</name>
    <name type="common">Oomycete</name>
    <name type="synonym">Protoachlya hypogyna</name>
    <dbReference type="NCBI Taxonomy" id="1202772"/>
    <lineage>
        <taxon>Eukaryota</taxon>
        <taxon>Sar</taxon>
        <taxon>Stramenopiles</taxon>
        <taxon>Oomycota</taxon>
        <taxon>Saprolegniomycetes</taxon>
        <taxon>Saprolegniales</taxon>
        <taxon>Achlyaceae</taxon>
        <taxon>Achlya</taxon>
    </lineage>
</organism>
<evidence type="ECO:0000313" key="4">
    <source>
        <dbReference type="Proteomes" id="UP000243579"/>
    </source>
</evidence>
<dbReference type="GO" id="GO:0030681">
    <property type="term" value="C:multimeric ribonuclease P complex"/>
    <property type="evidence" value="ECO:0007669"/>
    <property type="project" value="TreeGrafter"/>
</dbReference>
<dbReference type="GO" id="GO:0033204">
    <property type="term" value="F:ribonuclease P RNA binding"/>
    <property type="evidence" value="ECO:0007669"/>
    <property type="project" value="TreeGrafter"/>
</dbReference>
<dbReference type="OrthoDB" id="61519at2759"/>
<keyword evidence="4" id="KW-1185">Reference proteome</keyword>
<dbReference type="STRING" id="1202772.A0A1V9YNZ6"/>
<proteinExistence type="inferred from homology"/>